<gene>
    <name evidence="1" type="ORF">H6G81_15260</name>
</gene>
<accession>A0ABR8GR53</accession>
<evidence type="ECO:0000313" key="2">
    <source>
        <dbReference type="Proteomes" id="UP000660380"/>
    </source>
</evidence>
<sequence>MTTKKRLRNIPVLHDEVKTKRTVVLTPTAWKNIKAEAINRGISASELIEEWGRRLKSPTANPHK</sequence>
<organism evidence="1 2">
    <name type="scientific">Scytonema hofmannii FACHB-248</name>
    <dbReference type="NCBI Taxonomy" id="1842502"/>
    <lineage>
        <taxon>Bacteria</taxon>
        <taxon>Bacillati</taxon>
        <taxon>Cyanobacteriota</taxon>
        <taxon>Cyanophyceae</taxon>
        <taxon>Nostocales</taxon>
        <taxon>Scytonemataceae</taxon>
        <taxon>Scytonema</taxon>
    </lineage>
</organism>
<reference evidence="1 2" key="1">
    <citation type="journal article" date="2020" name="ISME J.">
        <title>Comparative genomics reveals insights into cyanobacterial evolution and habitat adaptation.</title>
        <authorList>
            <person name="Chen M.Y."/>
            <person name="Teng W.K."/>
            <person name="Zhao L."/>
            <person name="Hu C.X."/>
            <person name="Zhou Y.K."/>
            <person name="Han B.P."/>
            <person name="Song L.R."/>
            <person name="Shu W.S."/>
        </authorList>
    </citation>
    <scope>NUCLEOTIDE SEQUENCE [LARGE SCALE GENOMIC DNA]</scope>
    <source>
        <strain evidence="1 2">FACHB-248</strain>
    </source>
</reference>
<name>A0ABR8GR53_9CYAN</name>
<keyword evidence="2" id="KW-1185">Reference proteome</keyword>
<dbReference type="RefSeq" id="WP_038298087.1">
    <property type="nucleotide sequence ID" value="NZ_JACJTA010000030.1"/>
</dbReference>
<dbReference type="Proteomes" id="UP000660380">
    <property type="component" value="Unassembled WGS sequence"/>
</dbReference>
<protein>
    <recommendedName>
        <fullName evidence="3">CopG domain protein DNA-binding domain protein</fullName>
    </recommendedName>
</protein>
<proteinExistence type="predicted"/>
<evidence type="ECO:0000313" key="1">
    <source>
        <dbReference type="EMBL" id="MBD2605838.1"/>
    </source>
</evidence>
<evidence type="ECO:0008006" key="3">
    <source>
        <dbReference type="Google" id="ProtNLM"/>
    </source>
</evidence>
<comment type="caution">
    <text evidence="1">The sequence shown here is derived from an EMBL/GenBank/DDBJ whole genome shotgun (WGS) entry which is preliminary data.</text>
</comment>
<dbReference type="EMBL" id="JACJTA010000030">
    <property type="protein sequence ID" value="MBD2605838.1"/>
    <property type="molecule type" value="Genomic_DNA"/>
</dbReference>